<reference evidence="2" key="1">
    <citation type="submission" date="2022-11" db="UniProtKB">
        <authorList>
            <consortium name="WormBaseParasite"/>
        </authorList>
    </citation>
    <scope>IDENTIFICATION</scope>
</reference>
<evidence type="ECO:0000313" key="1">
    <source>
        <dbReference type="Proteomes" id="UP000887563"/>
    </source>
</evidence>
<accession>A0A914MJC5</accession>
<organism evidence="1 2">
    <name type="scientific">Meloidogyne incognita</name>
    <name type="common">Southern root-knot nematode worm</name>
    <name type="synonym">Oxyuris incognita</name>
    <dbReference type="NCBI Taxonomy" id="6306"/>
    <lineage>
        <taxon>Eukaryota</taxon>
        <taxon>Metazoa</taxon>
        <taxon>Ecdysozoa</taxon>
        <taxon>Nematoda</taxon>
        <taxon>Chromadorea</taxon>
        <taxon>Rhabditida</taxon>
        <taxon>Tylenchina</taxon>
        <taxon>Tylenchomorpha</taxon>
        <taxon>Tylenchoidea</taxon>
        <taxon>Meloidogynidae</taxon>
        <taxon>Meloidogyninae</taxon>
        <taxon>Meloidogyne</taxon>
        <taxon>Meloidogyne incognita group</taxon>
    </lineage>
</organism>
<name>A0A914MJC5_MELIC</name>
<evidence type="ECO:0000313" key="2">
    <source>
        <dbReference type="WBParaSite" id="Minc3s02014g27771"/>
    </source>
</evidence>
<dbReference type="Proteomes" id="UP000887563">
    <property type="component" value="Unplaced"/>
</dbReference>
<keyword evidence="1" id="KW-1185">Reference proteome</keyword>
<dbReference type="AlphaFoldDB" id="A0A914MJC5"/>
<sequence length="66" mass="7599">MEEHKAPPKGNENNVLSSNHRLIPVSFYTHSTSNLHNSFASRKISDMHKSIVERREDVRTPKDILT</sequence>
<dbReference type="WBParaSite" id="Minc3s02014g27771">
    <property type="protein sequence ID" value="Minc3s02014g27771"/>
    <property type="gene ID" value="Minc3s02014g27771"/>
</dbReference>
<protein>
    <submittedName>
        <fullName evidence="2">Uncharacterized protein</fullName>
    </submittedName>
</protein>
<proteinExistence type="predicted"/>